<feature type="region of interest" description="Disordered" evidence="1">
    <location>
        <begin position="24"/>
        <end position="80"/>
    </location>
</feature>
<evidence type="ECO:0000313" key="3">
    <source>
        <dbReference type="Proteomes" id="UP000481109"/>
    </source>
</evidence>
<dbReference type="AlphaFoldDB" id="A0A6G4XFA2"/>
<name>A0A6G4XFA2_9ACTN</name>
<feature type="compositionally biased region" description="Basic and acidic residues" evidence="1">
    <location>
        <begin position="62"/>
        <end position="80"/>
    </location>
</feature>
<organism evidence="2 3">
    <name type="scientific">Streptomyces mesophilus</name>
    <dbReference type="NCBI Taxonomy" id="1775132"/>
    <lineage>
        <taxon>Bacteria</taxon>
        <taxon>Bacillati</taxon>
        <taxon>Actinomycetota</taxon>
        <taxon>Actinomycetes</taxon>
        <taxon>Kitasatosporales</taxon>
        <taxon>Streptomycetaceae</taxon>
        <taxon>Streptomyces</taxon>
    </lineage>
</organism>
<dbReference type="EMBL" id="JAAKZW010000015">
    <property type="protein sequence ID" value="NGO75530.1"/>
    <property type="molecule type" value="Genomic_DNA"/>
</dbReference>
<evidence type="ECO:0000313" key="2">
    <source>
        <dbReference type="EMBL" id="NGO75530.1"/>
    </source>
</evidence>
<gene>
    <name evidence="2" type="ORF">G6045_07535</name>
</gene>
<sequence>MDSSEYDEYEAIVRVRKGARFVRSSRTAGAHRGMTRDPDTHQVGQAELFLKENESQPVGAEPQDRLDSDRQESQARDQERRELQELVAEILVPIVLELTKKAAPHVRKWWAEQAFPAMRAKWSERTLPSVQAKWSSVSRSRRSDRRAEPTRDPQDPQDSRAIVPLSGEQRTTMSGTEAQERIVAAVLARAFSDEQLRLLRNARVVDEEQDSPVELGSTAGLTPQRLGEYVASMLEANPSLLDGDALAELGKFVANLHAEGNRVPRTVEGGACGPSGLAPDGRRIPGHEGSCGSRPS</sequence>
<evidence type="ECO:0000256" key="1">
    <source>
        <dbReference type="SAM" id="MobiDB-lite"/>
    </source>
</evidence>
<feature type="region of interest" description="Disordered" evidence="1">
    <location>
        <begin position="264"/>
        <end position="296"/>
    </location>
</feature>
<dbReference type="Proteomes" id="UP000481109">
    <property type="component" value="Unassembled WGS sequence"/>
</dbReference>
<proteinExistence type="predicted"/>
<dbReference type="RefSeq" id="WP_165331043.1">
    <property type="nucleotide sequence ID" value="NZ_JAAKZW010000015.1"/>
</dbReference>
<reference evidence="2 3" key="1">
    <citation type="submission" date="2020-02" db="EMBL/GenBank/DDBJ databases">
        <title>Whole-genome analyses of novel actinobacteria.</title>
        <authorList>
            <person name="Sahin N."/>
            <person name="Tokatli A."/>
        </authorList>
    </citation>
    <scope>NUCLEOTIDE SEQUENCE [LARGE SCALE GENOMIC DNA]</scope>
    <source>
        <strain evidence="2 3">YC504</strain>
    </source>
</reference>
<feature type="region of interest" description="Disordered" evidence="1">
    <location>
        <begin position="133"/>
        <end position="176"/>
    </location>
</feature>
<protein>
    <submittedName>
        <fullName evidence="2">Uncharacterized protein</fullName>
    </submittedName>
</protein>
<keyword evidence="3" id="KW-1185">Reference proteome</keyword>
<comment type="caution">
    <text evidence="2">The sequence shown here is derived from an EMBL/GenBank/DDBJ whole genome shotgun (WGS) entry which is preliminary data.</text>
</comment>
<accession>A0A6G4XFA2</accession>
<feature type="compositionally biased region" description="Basic and acidic residues" evidence="1">
    <location>
        <begin position="145"/>
        <end position="158"/>
    </location>
</feature>